<dbReference type="EMBL" id="CAJVQC010164068">
    <property type="protein sequence ID" value="CAG8849144.1"/>
    <property type="molecule type" value="Genomic_DNA"/>
</dbReference>
<protein>
    <submittedName>
        <fullName evidence="1">18093_t:CDS:1</fullName>
    </submittedName>
</protein>
<reference evidence="1" key="1">
    <citation type="submission" date="2021-06" db="EMBL/GenBank/DDBJ databases">
        <authorList>
            <person name="Kallberg Y."/>
            <person name="Tangrot J."/>
            <person name="Rosling A."/>
        </authorList>
    </citation>
    <scope>NUCLEOTIDE SEQUENCE</scope>
    <source>
        <strain evidence="1">MA461A</strain>
    </source>
</reference>
<proteinExistence type="predicted"/>
<evidence type="ECO:0000313" key="2">
    <source>
        <dbReference type="Proteomes" id="UP000789920"/>
    </source>
</evidence>
<keyword evidence="2" id="KW-1185">Reference proteome</keyword>
<name>A0ACA9SU63_9GLOM</name>
<feature type="non-terminal residue" evidence="1">
    <location>
        <position position="43"/>
    </location>
</feature>
<gene>
    <name evidence="1" type="ORF">RPERSI_LOCUS35461</name>
</gene>
<accession>A0ACA9SU63</accession>
<dbReference type="Proteomes" id="UP000789920">
    <property type="component" value="Unassembled WGS sequence"/>
</dbReference>
<sequence length="43" mass="5282">QIKPELLDKYFELCITDKSTSVHITFLDKEGDQEDYIQWEWEF</sequence>
<organism evidence="1 2">
    <name type="scientific">Racocetra persica</name>
    <dbReference type="NCBI Taxonomy" id="160502"/>
    <lineage>
        <taxon>Eukaryota</taxon>
        <taxon>Fungi</taxon>
        <taxon>Fungi incertae sedis</taxon>
        <taxon>Mucoromycota</taxon>
        <taxon>Glomeromycotina</taxon>
        <taxon>Glomeromycetes</taxon>
        <taxon>Diversisporales</taxon>
        <taxon>Gigasporaceae</taxon>
        <taxon>Racocetra</taxon>
    </lineage>
</organism>
<evidence type="ECO:0000313" key="1">
    <source>
        <dbReference type="EMBL" id="CAG8849144.1"/>
    </source>
</evidence>
<comment type="caution">
    <text evidence="1">The sequence shown here is derived from an EMBL/GenBank/DDBJ whole genome shotgun (WGS) entry which is preliminary data.</text>
</comment>
<feature type="non-terminal residue" evidence="1">
    <location>
        <position position="1"/>
    </location>
</feature>